<comment type="caution">
    <text evidence="3">The sequence shown here is derived from an EMBL/GenBank/DDBJ whole genome shotgun (WGS) entry which is preliminary data.</text>
</comment>
<sequence length="458" mass="48456">MTLRLAFLLAVWALPALFTPALADAQDIRSSEVVTPPAMAIPAPPALKAVAPKGFTLGLGYGLSCAQAQPGGAMVLHSLTGRGPTLRGPSVAEAAGTAPSALFVLPDYTPAVVTLILSGARAEVTGVLPLAGEDGKPLRGLPPASRQPGAHVEIPLSLGLKPLAFDPTGMDPTGVVYDFKRGAYWIVDGYRPALARVSSGGGHVQALYVPGDGLEPYLGSKRPGGGFSGVSLSPTDKLYTIMRRPLAWEGKPGHFTRIVEFDPSSERVRQMPYLLEEDYADPESVTTGDPVAYADKRLLVLEQGLGKDGAPLVRVFSADLTRAHNIHTVRNEAGQPPEAVTDKAQWRALAINSARKTLVLDLKQAGFTGSWAESMTLLNDGRTLLFMSGHGFGVEPQIAGFATGSDGKPVLDPAAYTLNPDGSLVCEGRPVKTAFTLKPTWEVPRIWLVTLPKKATDY</sequence>
<dbReference type="Proteomes" id="UP000494245">
    <property type="component" value="Unassembled WGS sequence"/>
</dbReference>
<evidence type="ECO:0000256" key="1">
    <source>
        <dbReference type="SAM" id="SignalP"/>
    </source>
</evidence>
<protein>
    <recommendedName>
        <fullName evidence="2">Phytase-like domain-containing protein</fullName>
    </recommendedName>
</protein>
<keyword evidence="4" id="KW-1185">Reference proteome</keyword>
<organism evidence="3 4">
    <name type="scientific">Fundidesulfovibrio magnetotacticus</name>
    <dbReference type="NCBI Taxonomy" id="2730080"/>
    <lineage>
        <taxon>Bacteria</taxon>
        <taxon>Pseudomonadati</taxon>
        <taxon>Thermodesulfobacteriota</taxon>
        <taxon>Desulfovibrionia</taxon>
        <taxon>Desulfovibrionales</taxon>
        <taxon>Desulfovibrionaceae</taxon>
        <taxon>Fundidesulfovibrio</taxon>
    </lineage>
</organism>
<name>A0A6V8LK85_9BACT</name>
<feature type="chain" id="PRO_5028962054" description="Phytase-like domain-containing protein" evidence="1">
    <location>
        <begin position="24"/>
        <end position="458"/>
    </location>
</feature>
<keyword evidence="1" id="KW-0732">Signal</keyword>
<feature type="domain" description="Phytase-like" evidence="2">
    <location>
        <begin position="114"/>
        <end position="387"/>
    </location>
</feature>
<dbReference type="RefSeq" id="WP_173081870.1">
    <property type="nucleotide sequence ID" value="NZ_BLTE01000003.1"/>
</dbReference>
<reference evidence="3 4" key="2">
    <citation type="submission" date="2020-05" db="EMBL/GenBank/DDBJ databases">
        <title>Draft genome sequence of Desulfovibrio sp. strainFSS-1.</title>
        <authorList>
            <person name="Shimoshige H."/>
            <person name="Kobayashi H."/>
            <person name="Maekawa T."/>
        </authorList>
    </citation>
    <scope>NUCLEOTIDE SEQUENCE [LARGE SCALE GENOMIC DNA]</scope>
    <source>
        <strain evidence="3 4">SIID29052-01</strain>
    </source>
</reference>
<reference evidence="3 4" key="1">
    <citation type="submission" date="2020-04" db="EMBL/GenBank/DDBJ databases">
        <authorList>
            <consortium name="Desulfovibrio sp. FSS-1 genome sequencing consortium"/>
            <person name="Shimoshige H."/>
            <person name="Kobayashi H."/>
            <person name="Maekawa T."/>
        </authorList>
    </citation>
    <scope>NUCLEOTIDE SEQUENCE [LARGE SCALE GENOMIC DNA]</scope>
    <source>
        <strain evidence="3 4">SIID29052-01</strain>
    </source>
</reference>
<dbReference type="SUPFAM" id="SSF101898">
    <property type="entry name" value="NHL repeat"/>
    <property type="match status" value="1"/>
</dbReference>
<evidence type="ECO:0000259" key="2">
    <source>
        <dbReference type="Pfam" id="PF13449"/>
    </source>
</evidence>
<evidence type="ECO:0000313" key="3">
    <source>
        <dbReference type="EMBL" id="GFK93132.1"/>
    </source>
</evidence>
<dbReference type="InterPro" id="IPR027372">
    <property type="entry name" value="Phytase-like_dom"/>
</dbReference>
<feature type="signal peptide" evidence="1">
    <location>
        <begin position="1"/>
        <end position="23"/>
    </location>
</feature>
<accession>A0A6V8LK85</accession>
<dbReference type="Pfam" id="PF13449">
    <property type="entry name" value="Phytase-like"/>
    <property type="match status" value="1"/>
</dbReference>
<gene>
    <name evidence="3" type="ORF">NNJEOMEG_00962</name>
</gene>
<proteinExistence type="predicted"/>
<dbReference type="AlphaFoldDB" id="A0A6V8LK85"/>
<dbReference type="EMBL" id="BLTE01000003">
    <property type="protein sequence ID" value="GFK93132.1"/>
    <property type="molecule type" value="Genomic_DNA"/>
</dbReference>
<evidence type="ECO:0000313" key="4">
    <source>
        <dbReference type="Proteomes" id="UP000494245"/>
    </source>
</evidence>